<dbReference type="EMBL" id="BAABCJ010000002">
    <property type="protein sequence ID" value="GAA3705053.1"/>
    <property type="molecule type" value="Genomic_DNA"/>
</dbReference>
<sequence>MTSTPIHDASPAFGLLLDVDGPIASPVTRTVAIDSIARDLAGMANRGIPVVFNTGRSDAFIAEQVVPRLREFGLLPGTPVFTISEKGAVWAAVEPDGLGEVSIDEELALPPAFGADVAELIRERFADTMFFDHTKRAMVSAEMRVGVGSEEYWAAQKEFDAAIPALIERHGLTGVRIDPTIISTDIESDRLGKDLGARRALELLAARGVEPRSWYTMGDSRTDYAMADWLHGQGRRVTHVDVRPADGVPETDYTVLSHDDEVHDAAGAHFLTRWAADVA</sequence>
<comment type="caution">
    <text evidence="1">The sequence shown here is derived from an EMBL/GenBank/DDBJ whole genome shotgun (WGS) entry which is preliminary data.</text>
</comment>
<name>A0ABP7DFM2_9MICC</name>
<evidence type="ECO:0008006" key="3">
    <source>
        <dbReference type="Google" id="ProtNLM"/>
    </source>
</evidence>
<accession>A0ABP7DFM2</accession>
<dbReference type="Gene3D" id="3.90.1070.10">
    <property type="match status" value="1"/>
</dbReference>
<reference evidence="2" key="1">
    <citation type="journal article" date="2019" name="Int. J. Syst. Evol. Microbiol.">
        <title>The Global Catalogue of Microorganisms (GCM) 10K type strain sequencing project: providing services to taxonomists for standard genome sequencing and annotation.</title>
        <authorList>
            <consortium name="The Broad Institute Genomics Platform"/>
            <consortium name="The Broad Institute Genome Sequencing Center for Infectious Disease"/>
            <person name="Wu L."/>
            <person name="Ma J."/>
        </authorList>
    </citation>
    <scope>NUCLEOTIDE SEQUENCE [LARGE SCALE GENOMIC DNA]</scope>
    <source>
        <strain evidence="2">JCM 16961</strain>
    </source>
</reference>
<dbReference type="RefSeq" id="WP_344883241.1">
    <property type="nucleotide sequence ID" value="NZ_BAABCJ010000002.1"/>
</dbReference>
<proteinExistence type="predicted"/>
<evidence type="ECO:0000313" key="2">
    <source>
        <dbReference type="Proteomes" id="UP001501536"/>
    </source>
</evidence>
<keyword evidence="2" id="KW-1185">Reference proteome</keyword>
<dbReference type="InterPro" id="IPR036412">
    <property type="entry name" value="HAD-like_sf"/>
</dbReference>
<dbReference type="InterPro" id="IPR023214">
    <property type="entry name" value="HAD_sf"/>
</dbReference>
<gene>
    <name evidence="1" type="ORF">GCM10022377_18420</name>
</gene>
<protein>
    <recommendedName>
        <fullName evidence="3">Hydroxymethylpyrimidine pyrophosphatase-like HAD family hydrolase</fullName>
    </recommendedName>
</protein>
<dbReference type="SUPFAM" id="SSF56784">
    <property type="entry name" value="HAD-like"/>
    <property type="match status" value="1"/>
</dbReference>
<dbReference type="Proteomes" id="UP001501536">
    <property type="component" value="Unassembled WGS sequence"/>
</dbReference>
<dbReference type="Gene3D" id="3.40.50.1000">
    <property type="entry name" value="HAD superfamily/HAD-like"/>
    <property type="match status" value="1"/>
</dbReference>
<organism evidence="1 2">
    <name type="scientific">Zhihengliuella alba</name>
    <dbReference type="NCBI Taxonomy" id="547018"/>
    <lineage>
        <taxon>Bacteria</taxon>
        <taxon>Bacillati</taxon>
        <taxon>Actinomycetota</taxon>
        <taxon>Actinomycetes</taxon>
        <taxon>Micrococcales</taxon>
        <taxon>Micrococcaceae</taxon>
        <taxon>Zhihengliuella</taxon>
    </lineage>
</organism>
<evidence type="ECO:0000313" key="1">
    <source>
        <dbReference type="EMBL" id="GAA3705053.1"/>
    </source>
</evidence>